<keyword evidence="1" id="KW-1133">Transmembrane helix</keyword>
<feature type="transmembrane region" description="Helical" evidence="1">
    <location>
        <begin position="449"/>
        <end position="470"/>
    </location>
</feature>
<feature type="transmembrane region" description="Helical" evidence="1">
    <location>
        <begin position="281"/>
        <end position="302"/>
    </location>
</feature>
<reference evidence="2 3" key="1">
    <citation type="submission" date="2013-02" db="EMBL/GenBank/DDBJ databases">
        <title>The Genome Sequence of Enterococcus pallens BAA-351.</title>
        <authorList>
            <consortium name="The Broad Institute Genome Sequencing Platform"/>
            <consortium name="The Broad Institute Genome Sequencing Center for Infectious Disease"/>
            <person name="Earl A.M."/>
            <person name="Gilmore M.S."/>
            <person name="Lebreton F."/>
            <person name="Walker B."/>
            <person name="Young S.K."/>
            <person name="Zeng Q."/>
            <person name="Gargeya S."/>
            <person name="Fitzgerald M."/>
            <person name="Haas B."/>
            <person name="Abouelleil A."/>
            <person name="Alvarado L."/>
            <person name="Arachchi H.M."/>
            <person name="Berlin A.M."/>
            <person name="Chapman S.B."/>
            <person name="Dewar J."/>
            <person name="Goldberg J."/>
            <person name="Griggs A."/>
            <person name="Gujja S."/>
            <person name="Hansen M."/>
            <person name="Howarth C."/>
            <person name="Imamovic A."/>
            <person name="Larimer J."/>
            <person name="McCowan C."/>
            <person name="Murphy C."/>
            <person name="Neiman D."/>
            <person name="Pearson M."/>
            <person name="Priest M."/>
            <person name="Roberts A."/>
            <person name="Saif S."/>
            <person name="Shea T."/>
            <person name="Sisk P."/>
            <person name="Sykes S."/>
            <person name="Wortman J."/>
            <person name="Nusbaum C."/>
            <person name="Birren B."/>
        </authorList>
    </citation>
    <scope>NUCLEOTIDE SEQUENCE [LARGE SCALE GENOMIC DNA]</scope>
    <source>
        <strain evidence="2 3">ATCC BAA-351</strain>
    </source>
</reference>
<comment type="caution">
    <text evidence="2">The sequence shown here is derived from an EMBL/GenBank/DDBJ whole genome shotgun (WGS) entry which is preliminary data.</text>
</comment>
<organism evidence="2 3">
    <name type="scientific">Enterococcus pallens ATCC BAA-351</name>
    <dbReference type="NCBI Taxonomy" id="1158607"/>
    <lineage>
        <taxon>Bacteria</taxon>
        <taxon>Bacillati</taxon>
        <taxon>Bacillota</taxon>
        <taxon>Bacilli</taxon>
        <taxon>Lactobacillales</taxon>
        <taxon>Enterococcaceae</taxon>
        <taxon>Enterococcus</taxon>
    </lineage>
</organism>
<gene>
    <name evidence="2" type="ORF">UAU_03281</name>
</gene>
<feature type="transmembrane region" description="Helical" evidence="1">
    <location>
        <begin position="406"/>
        <end position="428"/>
    </location>
</feature>
<dbReference type="Pfam" id="PF05656">
    <property type="entry name" value="DUF805"/>
    <property type="match status" value="1"/>
</dbReference>
<dbReference type="HOGENOM" id="CLU_547174_0_0_9"/>
<proteinExistence type="predicted"/>
<feature type="transmembrane region" description="Helical" evidence="1">
    <location>
        <begin position="314"/>
        <end position="338"/>
    </location>
</feature>
<feature type="transmembrane region" description="Helical" evidence="1">
    <location>
        <begin position="125"/>
        <end position="143"/>
    </location>
</feature>
<dbReference type="PATRIC" id="fig|1158607.3.peg.3267"/>
<dbReference type="Proteomes" id="UP000013782">
    <property type="component" value="Unassembled WGS sequence"/>
</dbReference>
<accession>R2Q454</accession>
<name>R2Q454_9ENTE</name>
<protein>
    <recommendedName>
        <fullName evidence="4">DUF805 domain-containing protein</fullName>
    </recommendedName>
</protein>
<evidence type="ECO:0000313" key="3">
    <source>
        <dbReference type="Proteomes" id="UP000013782"/>
    </source>
</evidence>
<dbReference type="eggNOG" id="COG3152">
    <property type="taxonomic scope" value="Bacteria"/>
</dbReference>
<dbReference type="RefSeq" id="WP_010758259.1">
    <property type="nucleotide sequence ID" value="NZ_ASWD01000004.1"/>
</dbReference>
<evidence type="ECO:0000313" key="2">
    <source>
        <dbReference type="EMBL" id="EOH91322.1"/>
    </source>
</evidence>
<dbReference type="AlphaFoldDB" id="R2Q454"/>
<evidence type="ECO:0008006" key="4">
    <source>
        <dbReference type="Google" id="ProtNLM"/>
    </source>
</evidence>
<dbReference type="EMBL" id="AJAQ01000034">
    <property type="protein sequence ID" value="EOH91322.1"/>
    <property type="molecule type" value="Genomic_DNA"/>
</dbReference>
<keyword evidence="1" id="KW-0812">Transmembrane</keyword>
<keyword evidence="1" id="KW-0472">Membrane</keyword>
<keyword evidence="3" id="KW-1185">Reference proteome</keyword>
<evidence type="ECO:0000256" key="1">
    <source>
        <dbReference type="SAM" id="Phobius"/>
    </source>
</evidence>
<feature type="transmembrane region" description="Helical" evidence="1">
    <location>
        <begin position="83"/>
        <end position="113"/>
    </location>
</feature>
<feature type="transmembrane region" description="Helical" evidence="1">
    <location>
        <begin position="350"/>
        <end position="380"/>
    </location>
</feature>
<dbReference type="InterPro" id="IPR008523">
    <property type="entry name" value="DUF805"/>
</dbReference>
<dbReference type="STRING" id="160454.RV10_GL001571"/>
<dbReference type="GO" id="GO:0016020">
    <property type="term" value="C:membrane"/>
    <property type="evidence" value="ECO:0007669"/>
    <property type="project" value="InterPro"/>
</dbReference>
<feature type="transmembrane region" description="Helical" evidence="1">
    <location>
        <begin position="158"/>
        <end position="180"/>
    </location>
</feature>
<sequence length="498" mass="56570">MRKIDQKPGQVNVNRALLDYFQGYADFKGRSTRAGYWWVKLVVGVFHLIFFLILFQADISIMWDAAMLFRYGYLDQKTLNKEVLTSLLQVLPIIVFYSLICLGLIIPSVALLCRRIRDAGVSGRGFAVYYITYVFLLLLQYGLHLQKNIIGMSSQGELVIGLCTLLNGCLTLILFVCTLLPTNQLATASNNPAACFFFRRKPPGLENQNIQKRVKIKSAKQVESIKSEESLKKVELEKKIKPKSQLRPNQKKKIAEDPSIRTKRKTGVLIEISRRLEMGRYLNAAFYAIFFCLSAVFLGIGFRGMDDFSADICFFIALVTYATALLLFLLQLVINIVGSFRSFQISTEQIVLVCACLGLVSMYIGNATFSLIITLVVLFLDKKTYQMLLKSNITRNFEYTLSFFKLIWITFYGAMYAVGEFHTAIYSFGEKCMSQLYTSPSLTELATNLFPALCTFVLWPVLLLVLHLVVSFTVQSNKKHTTNRKIDERIILSETNAE</sequence>
<feature type="transmembrane region" description="Helical" evidence="1">
    <location>
        <begin position="37"/>
        <end position="63"/>
    </location>
</feature>